<reference evidence="2 3" key="1">
    <citation type="submission" date="2022-04" db="EMBL/GenBank/DDBJ databases">
        <title>Positive selection, recombination, and allopatry shape intraspecific diversity of widespread and dominant cyanobacteria.</title>
        <authorList>
            <person name="Wei J."/>
            <person name="Shu W."/>
            <person name="Hu C."/>
        </authorList>
    </citation>
    <scope>NUCLEOTIDE SEQUENCE [LARGE SCALE GENOMIC DNA]</scope>
    <source>
        <strain evidence="2 3">GB2-A4</strain>
    </source>
</reference>
<dbReference type="RefSeq" id="WP_190433805.1">
    <property type="nucleotide sequence ID" value="NZ_JAMPKM010000002.1"/>
</dbReference>
<accession>A0ABV0J3V4</accession>
<name>A0ABV0J3V4_9CYAN</name>
<dbReference type="EMBL" id="JAMPKM010000002">
    <property type="protein sequence ID" value="MEP0816446.1"/>
    <property type="molecule type" value="Genomic_DNA"/>
</dbReference>
<protein>
    <submittedName>
        <fullName evidence="2">Uncharacterized protein</fullName>
    </submittedName>
</protein>
<proteinExistence type="predicted"/>
<dbReference type="Proteomes" id="UP001464891">
    <property type="component" value="Unassembled WGS sequence"/>
</dbReference>
<feature type="region of interest" description="Disordered" evidence="1">
    <location>
        <begin position="22"/>
        <end position="52"/>
    </location>
</feature>
<evidence type="ECO:0000313" key="2">
    <source>
        <dbReference type="EMBL" id="MEP0816446.1"/>
    </source>
</evidence>
<organism evidence="2 3">
    <name type="scientific">Trichocoleus desertorum GB2-A4</name>
    <dbReference type="NCBI Taxonomy" id="2933944"/>
    <lineage>
        <taxon>Bacteria</taxon>
        <taxon>Bacillati</taxon>
        <taxon>Cyanobacteriota</taxon>
        <taxon>Cyanophyceae</taxon>
        <taxon>Leptolyngbyales</taxon>
        <taxon>Trichocoleusaceae</taxon>
        <taxon>Trichocoleus</taxon>
    </lineage>
</organism>
<evidence type="ECO:0000256" key="1">
    <source>
        <dbReference type="SAM" id="MobiDB-lite"/>
    </source>
</evidence>
<evidence type="ECO:0000313" key="3">
    <source>
        <dbReference type="Proteomes" id="UP001464891"/>
    </source>
</evidence>
<sequence length="83" mass="9220">MTSGAVKDSKAKTLEAFQQILAERQTVSPSSPPRKKLSDRAPLPPTITKPNNAELSENFRKQLRPKKKIGQNGSGFCQRIKRS</sequence>
<feature type="region of interest" description="Disordered" evidence="1">
    <location>
        <begin position="64"/>
        <end position="83"/>
    </location>
</feature>
<keyword evidence="3" id="KW-1185">Reference proteome</keyword>
<comment type="caution">
    <text evidence="2">The sequence shown here is derived from an EMBL/GenBank/DDBJ whole genome shotgun (WGS) entry which is preliminary data.</text>
</comment>
<gene>
    <name evidence="2" type="ORF">NC998_04980</name>
</gene>